<gene>
    <name evidence="14" type="primary">nhaD</name>
    <name evidence="14" type="ORF">KC909_02865</name>
</gene>
<evidence type="ECO:0000256" key="12">
    <source>
        <dbReference type="SAM" id="Phobius"/>
    </source>
</evidence>
<dbReference type="PANTHER" id="PTHR43269:SF2">
    <property type="entry name" value="SODIUM_PROTON ANTIPORTER 1-RELATED"/>
    <property type="match status" value="1"/>
</dbReference>
<keyword evidence="3" id="KW-0050">Antiport</keyword>
<sequence length="503" mass="55005">MDIFNILAIIVFVLGYVGITLEHRLRMNKSSFALLMGSLLWIIVAISVMTNGVPDHHTTGTSYLEETSHVVEESEHEAELVEEASHQEESVSQDSQEETVVDSEEEYTEDSHSSTDAEDISEDPVRDFISTELIHSAAEIFEIVIFLLAAMSLVEVLVEYQFFDIIRGKIFALGLSDKKQFLVLTALTFALSGIIDNLTATIVMVTIAKKFFKKDNLLVCLVGIIIAANAGGAFSPLGDVTTILLWLAGKFEATEIILRGFIPSLAIYITAAAILVRKIKNEDYDAKSEVIVSLTRSEKVVVSLVFGSFLLPFIMSLLKLPPYLGLLIGLGAVWSVIDIFKQVSERKTHIEASIERMMQKTDLASLKFFIGILLAVSALNSLGLLNYLSDFFYGSDHDNFARVFAGNVGLGMLSALLDNVPLTAIVIKVLNTTNTSLWILLAITVGTGGSLLSVGSAAGVICMGMVHELTFVKYLKIGFVAALISYLVGVAVWYGQYLIFFSP</sequence>
<feature type="transmembrane region" description="Helical" evidence="12">
    <location>
        <begin position="6"/>
        <end position="25"/>
    </location>
</feature>
<organism evidence="14 15">
    <name type="scientific">Candidatus Dojkabacteria bacterium</name>
    <dbReference type="NCBI Taxonomy" id="2099670"/>
    <lineage>
        <taxon>Bacteria</taxon>
        <taxon>Candidatus Dojkabacteria</taxon>
    </lineage>
</organism>
<dbReference type="EMBL" id="JAGQLK010000048">
    <property type="protein sequence ID" value="MCA9383281.1"/>
    <property type="molecule type" value="Genomic_DNA"/>
</dbReference>
<dbReference type="InterPro" id="IPR045016">
    <property type="entry name" value="NhaD-like"/>
</dbReference>
<dbReference type="AlphaFoldDB" id="A0A955L5W6"/>
<proteinExistence type="inferred from homology"/>
<keyword evidence="8 12" id="KW-0472">Membrane</keyword>
<feature type="transmembrane region" description="Helical" evidence="12">
    <location>
        <begin position="408"/>
        <end position="430"/>
    </location>
</feature>
<dbReference type="GO" id="GO:0016020">
    <property type="term" value="C:membrane"/>
    <property type="evidence" value="ECO:0007669"/>
    <property type="project" value="UniProtKB-SubCell"/>
</dbReference>
<evidence type="ECO:0000256" key="4">
    <source>
        <dbReference type="ARBA" id="ARBA00022692"/>
    </source>
</evidence>
<evidence type="ECO:0000256" key="2">
    <source>
        <dbReference type="ARBA" id="ARBA00022448"/>
    </source>
</evidence>
<dbReference type="GO" id="GO:0015297">
    <property type="term" value="F:antiporter activity"/>
    <property type="evidence" value="ECO:0007669"/>
    <property type="project" value="UniProtKB-KW"/>
</dbReference>
<evidence type="ECO:0000313" key="14">
    <source>
        <dbReference type="EMBL" id="MCA9383281.1"/>
    </source>
</evidence>
<feature type="transmembrane region" description="Helical" evidence="12">
    <location>
        <begin position="478"/>
        <end position="500"/>
    </location>
</feature>
<keyword evidence="2" id="KW-0813">Transport</keyword>
<protein>
    <submittedName>
        <fullName evidence="14">Sodium:proton antiporter NhaD</fullName>
    </submittedName>
</protein>
<feature type="compositionally biased region" description="Acidic residues" evidence="11">
    <location>
        <begin position="95"/>
        <end position="108"/>
    </location>
</feature>
<dbReference type="NCBIfam" id="NF038006">
    <property type="entry name" value="NhaD_1"/>
    <property type="match status" value="1"/>
</dbReference>
<name>A0A955L5W6_9BACT</name>
<feature type="transmembrane region" description="Helical" evidence="12">
    <location>
        <begin position="324"/>
        <end position="343"/>
    </location>
</feature>
<feature type="transmembrane region" description="Helical" evidence="12">
    <location>
        <begin position="300"/>
        <end position="318"/>
    </location>
</feature>
<comment type="caution">
    <text evidence="14">The sequence shown here is derived from an EMBL/GenBank/DDBJ whole genome shotgun (WGS) entry which is preliminary data.</text>
</comment>
<evidence type="ECO:0000256" key="9">
    <source>
        <dbReference type="ARBA" id="ARBA00023201"/>
    </source>
</evidence>
<dbReference type="InterPro" id="IPR004680">
    <property type="entry name" value="Cit_transptr-like_dom"/>
</dbReference>
<feature type="transmembrane region" description="Helical" evidence="12">
    <location>
        <begin position="364"/>
        <end position="388"/>
    </location>
</feature>
<evidence type="ECO:0000259" key="13">
    <source>
        <dbReference type="Pfam" id="PF03600"/>
    </source>
</evidence>
<feature type="compositionally biased region" description="Basic and acidic residues" evidence="11">
    <location>
        <begin position="74"/>
        <end position="89"/>
    </location>
</feature>
<feature type="region of interest" description="Disordered" evidence="11">
    <location>
        <begin position="74"/>
        <end position="121"/>
    </location>
</feature>
<evidence type="ECO:0000256" key="6">
    <source>
        <dbReference type="ARBA" id="ARBA00023053"/>
    </source>
</evidence>
<feature type="transmembrane region" description="Helical" evidence="12">
    <location>
        <begin position="32"/>
        <end position="53"/>
    </location>
</feature>
<keyword evidence="4 12" id="KW-0812">Transmembrane</keyword>
<keyword evidence="7" id="KW-0406">Ion transport</keyword>
<evidence type="ECO:0000256" key="3">
    <source>
        <dbReference type="ARBA" id="ARBA00022449"/>
    </source>
</evidence>
<evidence type="ECO:0000256" key="8">
    <source>
        <dbReference type="ARBA" id="ARBA00023136"/>
    </source>
</evidence>
<feature type="transmembrane region" description="Helical" evidence="12">
    <location>
        <begin position="437"/>
        <end position="466"/>
    </location>
</feature>
<reference evidence="14" key="1">
    <citation type="submission" date="2020-04" db="EMBL/GenBank/DDBJ databases">
        <authorList>
            <person name="Zhang T."/>
        </authorList>
    </citation>
    <scope>NUCLEOTIDE SEQUENCE</scope>
    <source>
        <strain evidence="14">HKST-UBA14</strain>
    </source>
</reference>
<dbReference type="GO" id="GO:0006814">
    <property type="term" value="P:sodium ion transport"/>
    <property type="evidence" value="ECO:0007669"/>
    <property type="project" value="UniProtKB-KW"/>
</dbReference>
<feature type="transmembrane region" description="Helical" evidence="12">
    <location>
        <begin position="217"/>
        <end position="236"/>
    </location>
</feature>
<dbReference type="PANTHER" id="PTHR43269">
    <property type="entry name" value="SODIUM/PROTON ANTIPORTER 1-RELATED"/>
    <property type="match status" value="1"/>
</dbReference>
<evidence type="ECO:0000256" key="10">
    <source>
        <dbReference type="ARBA" id="ARBA00025753"/>
    </source>
</evidence>
<feature type="transmembrane region" description="Helical" evidence="12">
    <location>
        <begin position="256"/>
        <end position="279"/>
    </location>
</feature>
<reference evidence="14" key="2">
    <citation type="journal article" date="2021" name="Microbiome">
        <title>Successional dynamics and alternative stable states in a saline activated sludge microbial community over 9 years.</title>
        <authorList>
            <person name="Wang Y."/>
            <person name="Ye J."/>
            <person name="Ju F."/>
            <person name="Liu L."/>
            <person name="Boyd J.A."/>
            <person name="Deng Y."/>
            <person name="Parks D.H."/>
            <person name="Jiang X."/>
            <person name="Yin X."/>
            <person name="Woodcroft B.J."/>
            <person name="Tyson G.W."/>
            <person name="Hugenholtz P."/>
            <person name="Polz M.F."/>
            <person name="Zhang T."/>
        </authorList>
    </citation>
    <scope>NUCLEOTIDE SEQUENCE</scope>
    <source>
        <strain evidence="14">HKST-UBA14</strain>
    </source>
</reference>
<keyword evidence="5 12" id="KW-1133">Transmembrane helix</keyword>
<comment type="subcellular location">
    <subcellularLocation>
        <location evidence="1">Membrane</location>
        <topology evidence="1">Multi-pass membrane protein</topology>
    </subcellularLocation>
</comment>
<dbReference type="Proteomes" id="UP000783287">
    <property type="component" value="Unassembled WGS sequence"/>
</dbReference>
<dbReference type="Pfam" id="PF03600">
    <property type="entry name" value="CitMHS"/>
    <property type="match status" value="1"/>
</dbReference>
<comment type="similarity">
    <text evidence="10">Belongs to the NhaD Na(+)/H(+) (TC 2.A.62) antiporter family.</text>
</comment>
<feature type="transmembrane region" description="Helical" evidence="12">
    <location>
        <begin position="181"/>
        <end position="205"/>
    </location>
</feature>
<evidence type="ECO:0000256" key="5">
    <source>
        <dbReference type="ARBA" id="ARBA00022989"/>
    </source>
</evidence>
<accession>A0A955L5W6</accession>
<evidence type="ECO:0000313" key="15">
    <source>
        <dbReference type="Proteomes" id="UP000783287"/>
    </source>
</evidence>
<evidence type="ECO:0000256" key="11">
    <source>
        <dbReference type="SAM" id="MobiDB-lite"/>
    </source>
</evidence>
<evidence type="ECO:0000256" key="7">
    <source>
        <dbReference type="ARBA" id="ARBA00023065"/>
    </source>
</evidence>
<keyword evidence="9" id="KW-0739">Sodium transport</keyword>
<evidence type="ECO:0000256" key="1">
    <source>
        <dbReference type="ARBA" id="ARBA00004141"/>
    </source>
</evidence>
<keyword evidence="6" id="KW-0915">Sodium</keyword>
<feature type="domain" description="Citrate transporter-like" evidence="13">
    <location>
        <begin position="141"/>
        <end position="446"/>
    </location>
</feature>